<dbReference type="PRINTS" id="PR00368">
    <property type="entry name" value="FADPNR"/>
</dbReference>
<dbReference type="EMBL" id="UOGB01000029">
    <property type="protein sequence ID" value="VAX15670.1"/>
    <property type="molecule type" value="Genomic_DNA"/>
</dbReference>
<keyword evidence="2" id="KW-0285">Flavoprotein</keyword>
<accession>A0A3B1BYB6</accession>
<dbReference type="InterPro" id="IPR036188">
    <property type="entry name" value="FAD/NAD-bd_sf"/>
</dbReference>
<dbReference type="PANTHER" id="PTHR43429:SF3">
    <property type="entry name" value="NITRITE REDUCTASE [NAD(P)H]"/>
    <property type="match status" value="1"/>
</dbReference>
<dbReference type="PANTHER" id="PTHR43429">
    <property type="entry name" value="PYRIDINE NUCLEOTIDE-DISULFIDE OXIDOREDUCTASE DOMAIN-CONTAINING"/>
    <property type="match status" value="1"/>
</dbReference>
<dbReference type="Pfam" id="PF18267">
    <property type="entry name" value="Rubredoxin_C"/>
    <property type="match status" value="1"/>
</dbReference>
<evidence type="ECO:0000256" key="3">
    <source>
        <dbReference type="ARBA" id="ARBA00022827"/>
    </source>
</evidence>
<feature type="domain" description="FAD/NAD(P)-binding" evidence="4">
    <location>
        <begin position="2"/>
        <end position="300"/>
    </location>
</feature>
<proteinExistence type="predicted"/>
<gene>
    <name evidence="6" type="ORF">MNBD_NITROSPINAE03-784</name>
</gene>
<dbReference type="InterPro" id="IPR023753">
    <property type="entry name" value="FAD/NAD-binding_dom"/>
</dbReference>
<evidence type="ECO:0000256" key="2">
    <source>
        <dbReference type="ARBA" id="ARBA00022630"/>
    </source>
</evidence>
<feature type="domain" description="NADH-rubredoxin oxidoreductase C-terminal" evidence="5">
    <location>
        <begin position="324"/>
        <end position="387"/>
    </location>
</feature>
<dbReference type="InterPro" id="IPR041575">
    <property type="entry name" value="Rubredoxin_C"/>
</dbReference>
<keyword evidence="3" id="KW-0274">FAD</keyword>
<protein>
    <submittedName>
        <fullName evidence="6">Nitrite reductase probable [NAD(P)H] subunit</fullName>
        <ecNumber evidence="6">1.7.1.4</ecNumber>
    </submittedName>
</protein>
<keyword evidence="6" id="KW-0560">Oxidoreductase</keyword>
<name>A0A3B1BYB6_9ZZZZ</name>
<reference evidence="6" key="1">
    <citation type="submission" date="2018-06" db="EMBL/GenBank/DDBJ databases">
        <authorList>
            <person name="Zhirakovskaya E."/>
        </authorList>
    </citation>
    <scope>NUCLEOTIDE SEQUENCE</scope>
</reference>
<evidence type="ECO:0000313" key="6">
    <source>
        <dbReference type="EMBL" id="VAX15670.1"/>
    </source>
</evidence>
<dbReference type="InterPro" id="IPR050260">
    <property type="entry name" value="FAD-bd_OxRdtase"/>
</dbReference>
<evidence type="ECO:0000259" key="5">
    <source>
        <dbReference type="Pfam" id="PF18267"/>
    </source>
</evidence>
<dbReference type="AlphaFoldDB" id="A0A3B1BYB6"/>
<dbReference type="InterPro" id="IPR016156">
    <property type="entry name" value="FAD/NAD-linked_Rdtase_dimer_sf"/>
</dbReference>
<dbReference type="GO" id="GO:0008942">
    <property type="term" value="F:nitrite reductase [NAD(P)H] activity"/>
    <property type="evidence" value="ECO:0007669"/>
    <property type="project" value="UniProtKB-EC"/>
</dbReference>
<dbReference type="Pfam" id="PF07992">
    <property type="entry name" value="Pyr_redox_2"/>
    <property type="match status" value="1"/>
</dbReference>
<comment type="cofactor">
    <cofactor evidence="1">
        <name>FAD</name>
        <dbReference type="ChEBI" id="CHEBI:57692"/>
    </cofactor>
</comment>
<dbReference type="SUPFAM" id="SSF51905">
    <property type="entry name" value="FAD/NAD(P)-binding domain"/>
    <property type="match status" value="2"/>
</dbReference>
<dbReference type="Gene3D" id="3.30.390.30">
    <property type="match status" value="1"/>
</dbReference>
<organism evidence="6">
    <name type="scientific">hydrothermal vent metagenome</name>
    <dbReference type="NCBI Taxonomy" id="652676"/>
    <lineage>
        <taxon>unclassified sequences</taxon>
        <taxon>metagenomes</taxon>
        <taxon>ecological metagenomes</taxon>
    </lineage>
</organism>
<dbReference type="EC" id="1.7.1.4" evidence="6"/>
<dbReference type="Gene3D" id="3.50.50.60">
    <property type="entry name" value="FAD/NAD(P)-binding domain"/>
    <property type="match status" value="2"/>
</dbReference>
<dbReference type="PRINTS" id="PR00411">
    <property type="entry name" value="PNDRDTASEI"/>
</dbReference>
<sequence>MRYVIVGASYAAVGAVEEIRSIDSDGEILIVSDEPYRIYARPLISYYLENRVAEKNMYFRPDEFYEKNKLKLVSGKKVVKVDPDGQKITLDDKSVIDYDRLLICTGGKPFIPPLKGIDSKNVFSFVKWDDAKKIKKLADGAKEVLIVGGGLIGLKAAEGLGGLGLKVTIIEKEASVLPLALDETAGKILRRHLEDNGVEMVTGNVASEILADESGCVSGVALDNGKSYKGDLLIIAIGVRPNIDLIEGTAIEVNRGIAVDRRMRTNIDNIYSAGDVVEAWDILSGSNSVIAIAPLAFEQGKVAGCNMAGGKRAYTGGIAMNSTDVFSMSLMTMGLTRNLDESYEIKSFKDANVYKKLVFKDDRLQGVILMGDVDYGGALTQLIRNQTGIKDIKDDLVKSVLGKGGLASILPTILSKTPVPAFH</sequence>
<evidence type="ECO:0000259" key="4">
    <source>
        <dbReference type="Pfam" id="PF07992"/>
    </source>
</evidence>
<evidence type="ECO:0000256" key="1">
    <source>
        <dbReference type="ARBA" id="ARBA00001974"/>
    </source>
</evidence>